<dbReference type="GO" id="GO:0008276">
    <property type="term" value="F:protein methyltransferase activity"/>
    <property type="evidence" value="ECO:0007669"/>
    <property type="project" value="UniProtKB-UniRule"/>
</dbReference>
<dbReference type="InterPro" id="IPR004498">
    <property type="entry name" value="Ribosomal_PrmA_MeTrfase"/>
</dbReference>
<dbReference type="SUPFAM" id="SSF53335">
    <property type="entry name" value="S-adenosyl-L-methionine-dependent methyltransferases"/>
    <property type="match status" value="1"/>
</dbReference>
<evidence type="ECO:0000313" key="8">
    <source>
        <dbReference type="Proteomes" id="UP000053091"/>
    </source>
</evidence>
<dbReference type="PIRSF" id="PIRSF000401">
    <property type="entry name" value="RPL11_MTase"/>
    <property type="match status" value="1"/>
</dbReference>
<accession>A0A0S7BWK8</accession>
<dbReference type="GO" id="GO:0005840">
    <property type="term" value="C:ribosome"/>
    <property type="evidence" value="ECO:0007669"/>
    <property type="project" value="UniProtKB-KW"/>
</dbReference>
<dbReference type="InterPro" id="IPR029063">
    <property type="entry name" value="SAM-dependent_MTases_sf"/>
</dbReference>
<evidence type="ECO:0000313" key="7">
    <source>
        <dbReference type="EMBL" id="GAP42562.1"/>
    </source>
</evidence>
<keyword evidence="2 6" id="KW-0963">Cytoplasm</keyword>
<dbReference type="EC" id="2.1.1.-" evidence="6"/>
<evidence type="ECO:0000256" key="5">
    <source>
        <dbReference type="ARBA" id="ARBA00022691"/>
    </source>
</evidence>
<evidence type="ECO:0000256" key="4">
    <source>
        <dbReference type="ARBA" id="ARBA00022679"/>
    </source>
</evidence>
<reference evidence="7" key="1">
    <citation type="journal article" date="2015" name="Genome Announc.">
        <title>Draft Genome Sequence of Bacteroidales Strain TBC1, a Novel Isolate from a Methanogenic Wastewater Treatment System.</title>
        <authorList>
            <person name="Tourlousse D.M."/>
            <person name="Matsuura N."/>
            <person name="Sun L."/>
            <person name="Toyonaga M."/>
            <person name="Kuroda K."/>
            <person name="Ohashi A."/>
            <person name="Cruz R."/>
            <person name="Yamaguchi T."/>
            <person name="Sekiguchi Y."/>
        </authorList>
    </citation>
    <scope>NUCLEOTIDE SEQUENCE [LARGE SCALE GENOMIC DNA]</scope>
    <source>
        <strain evidence="7">TBC1</strain>
    </source>
</reference>
<comment type="catalytic activity">
    <reaction evidence="6">
        <text>L-lysyl-[protein] + 3 S-adenosyl-L-methionine = N(6),N(6),N(6)-trimethyl-L-lysyl-[protein] + 3 S-adenosyl-L-homocysteine + 3 H(+)</text>
        <dbReference type="Rhea" id="RHEA:54192"/>
        <dbReference type="Rhea" id="RHEA-COMP:9752"/>
        <dbReference type="Rhea" id="RHEA-COMP:13826"/>
        <dbReference type="ChEBI" id="CHEBI:15378"/>
        <dbReference type="ChEBI" id="CHEBI:29969"/>
        <dbReference type="ChEBI" id="CHEBI:57856"/>
        <dbReference type="ChEBI" id="CHEBI:59789"/>
        <dbReference type="ChEBI" id="CHEBI:61961"/>
    </reaction>
</comment>
<comment type="subcellular location">
    <subcellularLocation>
        <location evidence="6">Cytoplasm</location>
    </subcellularLocation>
</comment>
<evidence type="ECO:0000256" key="3">
    <source>
        <dbReference type="ARBA" id="ARBA00022603"/>
    </source>
</evidence>
<dbReference type="EMBL" id="DF968182">
    <property type="protein sequence ID" value="GAP42562.1"/>
    <property type="molecule type" value="Genomic_DNA"/>
</dbReference>
<name>A0A0S7BWK8_9BACT</name>
<proteinExistence type="inferred from homology"/>
<keyword evidence="8" id="KW-1185">Reference proteome</keyword>
<keyword evidence="7" id="KW-0689">Ribosomal protein</keyword>
<evidence type="ECO:0000256" key="1">
    <source>
        <dbReference type="ARBA" id="ARBA00009741"/>
    </source>
</evidence>
<comment type="similarity">
    <text evidence="1 6">Belongs to the methyltransferase superfamily. PrmA family.</text>
</comment>
<sequence>MEYIELNCSLPAGETAFAEILMARLGELGFESFEETKEGLLAYIPAHDFDPSILNTEELWPADIEVNYTWRLVPDENWNAIWESNFEPVTIAGRCHIRAPFHPVKSDVEFEIVIEPKMSFGTAHHETTSLMIEVMLETEMAGRRVLDMGCGTGVLAILAAMRRAAEVTAIDNDEWAYQNALENVQRNKQPGINVYQGDAGMLTNLKFDVIIANINRNILLNDMQSYVNCLDSGGLLLMSGFYQEDLQLITGKASALNMLYTGHRVRNNWVVACYTKA</sequence>
<dbReference type="Gene3D" id="3.40.50.150">
    <property type="entry name" value="Vaccinia Virus protein VP39"/>
    <property type="match status" value="1"/>
</dbReference>
<dbReference type="Proteomes" id="UP000053091">
    <property type="component" value="Unassembled WGS sequence"/>
</dbReference>
<feature type="binding site" evidence="6">
    <location>
        <position position="128"/>
    </location>
    <ligand>
        <name>S-adenosyl-L-methionine</name>
        <dbReference type="ChEBI" id="CHEBI:59789"/>
    </ligand>
</feature>
<dbReference type="GO" id="GO:0005737">
    <property type="term" value="C:cytoplasm"/>
    <property type="evidence" value="ECO:0007669"/>
    <property type="project" value="UniProtKB-SubCell"/>
</dbReference>
<feature type="binding site" evidence="6">
    <location>
        <position position="171"/>
    </location>
    <ligand>
        <name>S-adenosyl-L-methionine</name>
        <dbReference type="ChEBI" id="CHEBI:59789"/>
    </ligand>
</feature>
<dbReference type="GO" id="GO:0032259">
    <property type="term" value="P:methylation"/>
    <property type="evidence" value="ECO:0007669"/>
    <property type="project" value="UniProtKB-KW"/>
</dbReference>
<dbReference type="PANTHER" id="PTHR43648:SF1">
    <property type="entry name" value="ELECTRON TRANSFER FLAVOPROTEIN BETA SUBUNIT LYSINE METHYLTRANSFERASE"/>
    <property type="match status" value="1"/>
</dbReference>
<dbReference type="Pfam" id="PF06325">
    <property type="entry name" value="PrmA"/>
    <property type="match status" value="1"/>
</dbReference>
<keyword evidence="7" id="KW-0687">Ribonucleoprotein</keyword>
<keyword evidence="4 6" id="KW-0808">Transferase</keyword>
<dbReference type="PANTHER" id="PTHR43648">
    <property type="entry name" value="ELECTRON TRANSFER FLAVOPROTEIN BETA SUBUNIT LYSINE METHYLTRANSFERASE"/>
    <property type="match status" value="1"/>
</dbReference>
<comment type="function">
    <text evidence="6">Methylates ribosomal protein L11.</text>
</comment>
<organism evidence="7">
    <name type="scientific">Lentimicrobium saccharophilum</name>
    <dbReference type="NCBI Taxonomy" id="1678841"/>
    <lineage>
        <taxon>Bacteria</taxon>
        <taxon>Pseudomonadati</taxon>
        <taxon>Bacteroidota</taxon>
        <taxon>Bacteroidia</taxon>
        <taxon>Bacteroidales</taxon>
        <taxon>Lentimicrobiaceae</taxon>
        <taxon>Lentimicrobium</taxon>
    </lineage>
</organism>
<dbReference type="RefSeq" id="WP_062038537.1">
    <property type="nucleotide sequence ID" value="NZ_DF968182.1"/>
</dbReference>
<protein>
    <recommendedName>
        <fullName evidence="6">Ribosomal protein L11 methyltransferase</fullName>
        <shortName evidence="6">L11 Mtase</shortName>
        <ecNumber evidence="6">2.1.1.-</ecNumber>
    </recommendedName>
</protein>
<dbReference type="PATRIC" id="fig|1678841.3.peg.781"/>
<dbReference type="NCBIfam" id="NF001785">
    <property type="entry name" value="PRK00517.2-2"/>
    <property type="match status" value="1"/>
</dbReference>
<evidence type="ECO:0000256" key="2">
    <source>
        <dbReference type="ARBA" id="ARBA00022490"/>
    </source>
</evidence>
<dbReference type="STRING" id="1678841.TBC1_11693"/>
<evidence type="ECO:0000256" key="6">
    <source>
        <dbReference type="HAMAP-Rule" id="MF_00735"/>
    </source>
</evidence>
<gene>
    <name evidence="6" type="primary">prmA</name>
    <name evidence="7" type="ORF">TBC1_11693</name>
</gene>
<keyword evidence="3 6" id="KW-0489">Methyltransferase</keyword>
<dbReference type="OrthoDB" id="9785995at2"/>
<feature type="binding site" evidence="6">
    <location>
        <position position="213"/>
    </location>
    <ligand>
        <name>S-adenosyl-L-methionine</name>
        <dbReference type="ChEBI" id="CHEBI:59789"/>
    </ligand>
</feature>
<dbReference type="HAMAP" id="MF_00735">
    <property type="entry name" value="Methyltr_PrmA"/>
    <property type="match status" value="1"/>
</dbReference>
<feature type="binding site" evidence="6">
    <location>
        <position position="149"/>
    </location>
    <ligand>
        <name>S-adenosyl-L-methionine</name>
        <dbReference type="ChEBI" id="CHEBI:59789"/>
    </ligand>
</feature>
<dbReference type="AlphaFoldDB" id="A0A0S7BWK8"/>
<dbReference type="InterPro" id="IPR050078">
    <property type="entry name" value="Ribosomal_L11_MeTrfase_PrmA"/>
</dbReference>
<dbReference type="CDD" id="cd02440">
    <property type="entry name" value="AdoMet_MTases"/>
    <property type="match status" value="1"/>
</dbReference>
<keyword evidence="5 6" id="KW-0949">S-adenosyl-L-methionine</keyword>